<proteinExistence type="predicted"/>
<reference evidence="1 2" key="1">
    <citation type="submission" date="2023-04" db="EMBL/GenBank/DDBJ databases">
        <title>Forest soil microbial communities from Buena Vista Peninsula, Colon Province, Panama.</title>
        <authorList>
            <person name="Bouskill N."/>
        </authorList>
    </citation>
    <scope>NUCLEOTIDE SEQUENCE [LARGE SCALE GENOMIC DNA]</scope>
    <source>
        <strain evidence="1 2">AC80</strain>
    </source>
</reference>
<dbReference type="EMBL" id="JARXVE010000006">
    <property type="protein sequence ID" value="MDH6197037.1"/>
    <property type="molecule type" value="Genomic_DNA"/>
</dbReference>
<gene>
    <name evidence="1" type="ORF">M2272_003690</name>
</gene>
<comment type="caution">
    <text evidence="1">The sequence shown here is derived from an EMBL/GenBank/DDBJ whole genome shotgun (WGS) entry which is preliminary data.</text>
</comment>
<dbReference type="Proteomes" id="UP001160130">
    <property type="component" value="Unassembled WGS sequence"/>
</dbReference>
<dbReference type="RefSeq" id="WP_280833663.1">
    <property type="nucleotide sequence ID" value="NZ_JARXVE010000006.1"/>
</dbReference>
<keyword evidence="2" id="KW-1185">Reference proteome</keyword>
<protein>
    <recommendedName>
        <fullName evidence="3">DUF3396 domain-containing protein</fullName>
    </recommendedName>
</protein>
<evidence type="ECO:0000313" key="1">
    <source>
        <dbReference type="EMBL" id="MDH6197037.1"/>
    </source>
</evidence>
<accession>A0ABT6L260</accession>
<sequence length="299" mass="33852">MGNRANFVIVENGKWQLYYSHWAGCRMLDALAFGPEFAVQYIRALRVCGPAEWTDPLWADGGAVVDIDRKRLLFFGDELMCDMPIRRAMMNVLGITWSDYAVGWAYGGTHELAQYVDAGRDWDEELCGPDMTLARKRNSLCHVVSVVDTVGRLRLWPLWWGVSSARHGTALLELLPGKGFSRIRMGKIPVGGVHVDTRTRSVGVWYTDDPQNVFDRLPRLWSGWQTECWDDRHEEQVALCGRALRVPELDLGVGATNGLEWVRKRVFQSVSDAPLRPTSGQWSRFEQACSEVGLYTRSA</sequence>
<name>A0ABT6L260_9MYCO</name>
<organism evidence="1 2">
    <name type="scientific">Mycolicibacterium frederiksbergense</name>
    <dbReference type="NCBI Taxonomy" id="117567"/>
    <lineage>
        <taxon>Bacteria</taxon>
        <taxon>Bacillati</taxon>
        <taxon>Actinomycetota</taxon>
        <taxon>Actinomycetes</taxon>
        <taxon>Mycobacteriales</taxon>
        <taxon>Mycobacteriaceae</taxon>
        <taxon>Mycolicibacterium</taxon>
    </lineage>
</organism>
<evidence type="ECO:0008006" key="3">
    <source>
        <dbReference type="Google" id="ProtNLM"/>
    </source>
</evidence>
<evidence type="ECO:0000313" key="2">
    <source>
        <dbReference type="Proteomes" id="UP001160130"/>
    </source>
</evidence>